<protein>
    <recommendedName>
        <fullName evidence="5">F-box domain-containing protein</fullName>
    </recommendedName>
</protein>
<proteinExistence type="predicted"/>
<evidence type="ECO:0008006" key="5">
    <source>
        <dbReference type="Google" id="ProtNLM"/>
    </source>
</evidence>
<dbReference type="AlphaFoldDB" id="A0ABD3BQ97"/>
<dbReference type="Proteomes" id="UP001632038">
    <property type="component" value="Unassembled WGS sequence"/>
</dbReference>
<keyword evidence="4" id="KW-1185">Reference proteome</keyword>
<dbReference type="InterPro" id="IPR013187">
    <property type="entry name" value="F-box-assoc_dom_typ3"/>
</dbReference>
<dbReference type="InterPro" id="IPR036047">
    <property type="entry name" value="F-box-like_dom_sf"/>
</dbReference>
<gene>
    <name evidence="3" type="ORF">CASFOL_036992</name>
</gene>
<dbReference type="Pfam" id="PF08268">
    <property type="entry name" value="FBA_3"/>
    <property type="match status" value="1"/>
</dbReference>
<dbReference type="NCBIfam" id="TIGR01640">
    <property type="entry name" value="F_box_assoc_1"/>
    <property type="match status" value="1"/>
</dbReference>
<evidence type="ECO:0000313" key="3">
    <source>
        <dbReference type="EMBL" id="KAL3619422.1"/>
    </source>
</evidence>
<sequence>MGSNAQKLCSDDLIFEILTRTSLRTLDTCKCVSKNWYNLIYESDFKPTYCHRTNNLAGYFIQNRDDNISLFVEMPEKDNKNSNKIDKFPNDIKILASCNQGLLYCINERTCRYYVCKPATRQWQPLPNPKLGYLANAVAIMVLGSTPLRYKIICLYDNIYNPVTRAEIFDSKCWSWRRLRNIDRRWNDITLSFYPAIRVGKSVHWLTEHPSRGVHTVLSFHEPDESFARFSLSQSSKRLVNYKGKLGVIKSLEKYPDRVMQLWVKYNDRWTLEMVVSLSRIIARNLKWPRLIDFYDTDIVFIESGSEGLFYKLEDRSVRKVFKVSLDKIRYRNVFFEFRSDWEPVDLRGGRLLSYIRRLSIKTLMCS</sequence>
<name>A0ABD3BQ97_9LAMI</name>
<dbReference type="SUPFAM" id="SSF81383">
    <property type="entry name" value="F-box domain"/>
    <property type="match status" value="1"/>
</dbReference>
<dbReference type="InterPro" id="IPR001810">
    <property type="entry name" value="F-box_dom"/>
</dbReference>
<dbReference type="EMBL" id="JAVIJP010000069">
    <property type="protein sequence ID" value="KAL3619422.1"/>
    <property type="molecule type" value="Genomic_DNA"/>
</dbReference>
<dbReference type="InterPro" id="IPR017451">
    <property type="entry name" value="F-box-assoc_interact_dom"/>
</dbReference>
<organism evidence="3 4">
    <name type="scientific">Castilleja foliolosa</name>
    <dbReference type="NCBI Taxonomy" id="1961234"/>
    <lineage>
        <taxon>Eukaryota</taxon>
        <taxon>Viridiplantae</taxon>
        <taxon>Streptophyta</taxon>
        <taxon>Embryophyta</taxon>
        <taxon>Tracheophyta</taxon>
        <taxon>Spermatophyta</taxon>
        <taxon>Magnoliopsida</taxon>
        <taxon>eudicotyledons</taxon>
        <taxon>Gunneridae</taxon>
        <taxon>Pentapetalae</taxon>
        <taxon>asterids</taxon>
        <taxon>lamiids</taxon>
        <taxon>Lamiales</taxon>
        <taxon>Orobanchaceae</taxon>
        <taxon>Pedicularideae</taxon>
        <taxon>Castillejinae</taxon>
        <taxon>Castilleja</taxon>
    </lineage>
</organism>
<evidence type="ECO:0000259" key="1">
    <source>
        <dbReference type="Pfam" id="PF00646"/>
    </source>
</evidence>
<dbReference type="InterPro" id="IPR055290">
    <property type="entry name" value="At3g26010-like"/>
</dbReference>
<evidence type="ECO:0000313" key="4">
    <source>
        <dbReference type="Proteomes" id="UP001632038"/>
    </source>
</evidence>
<reference evidence="4" key="1">
    <citation type="journal article" date="2024" name="IScience">
        <title>Strigolactones Initiate the Formation of Haustorium-like Structures in Castilleja.</title>
        <authorList>
            <person name="Buerger M."/>
            <person name="Peterson D."/>
            <person name="Chory J."/>
        </authorList>
    </citation>
    <scope>NUCLEOTIDE SEQUENCE [LARGE SCALE GENOMIC DNA]</scope>
</reference>
<evidence type="ECO:0000259" key="2">
    <source>
        <dbReference type="Pfam" id="PF08268"/>
    </source>
</evidence>
<feature type="domain" description="F-box" evidence="1">
    <location>
        <begin position="11"/>
        <end position="46"/>
    </location>
</feature>
<comment type="caution">
    <text evidence="3">The sequence shown here is derived from an EMBL/GenBank/DDBJ whole genome shotgun (WGS) entry which is preliminary data.</text>
</comment>
<feature type="domain" description="F-box associated beta-propeller type 3" evidence="2">
    <location>
        <begin position="64"/>
        <end position="265"/>
    </location>
</feature>
<dbReference type="PANTHER" id="PTHR35546:SF16">
    <property type="entry name" value="F-BOX ASSOCIATED UBIQUITINATION EFFECTOR FAMILY PROTEIN-RELATED"/>
    <property type="match status" value="1"/>
</dbReference>
<accession>A0ABD3BQ97</accession>
<dbReference type="Pfam" id="PF00646">
    <property type="entry name" value="F-box"/>
    <property type="match status" value="1"/>
</dbReference>
<dbReference type="PANTHER" id="PTHR35546">
    <property type="entry name" value="F-BOX PROTEIN INTERACTION DOMAIN PROTEIN-RELATED"/>
    <property type="match status" value="1"/>
</dbReference>